<name>A0A4Y2BQJ3_ARAVE</name>
<reference evidence="2 3" key="1">
    <citation type="journal article" date="2019" name="Sci. Rep.">
        <title>Orb-weaving spider Araneus ventricosus genome elucidates the spidroin gene catalogue.</title>
        <authorList>
            <person name="Kono N."/>
            <person name="Nakamura H."/>
            <person name="Ohtoshi R."/>
            <person name="Moran D.A.P."/>
            <person name="Shinohara A."/>
            <person name="Yoshida Y."/>
            <person name="Fujiwara M."/>
            <person name="Mori M."/>
            <person name="Tomita M."/>
            <person name="Arakawa K."/>
        </authorList>
    </citation>
    <scope>NUCLEOTIDE SEQUENCE [LARGE SCALE GENOMIC DNA]</scope>
</reference>
<evidence type="ECO:0000256" key="1">
    <source>
        <dbReference type="SAM" id="Phobius"/>
    </source>
</evidence>
<comment type="caution">
    <text evidence="2">The sequence shown here is derived from an EMBL/GenBank/DDBJ whole genome shotgun (WGS) entry which is preliminary data.</text>
</comment>
<sequence>MILSSCKTVPNLTSTTRYRTPPHAPVPDAITATEPVGWTWNTTRYRTPPHAPVPHAITATEPVGWTWDTTRYSSICMTPFLLLVIFIYGGVYASYSSRFARWNCCSSEFNNQGPVILLKLRLSHNKWSSSL</sequence>
<evidence type="ECO:0000313" key="3">
    <source>
        <dbReference type="Proteomes" id="UP000499080"/>
    </source>
</evidence>
<proteinExistence type="predicted"/>
<keyword evidence="1" id="KW-0472">Membrane</keyword>
<keyword evidence="1" id="KW-1133">Transmembrane helix</keyword>
<keyword evidence="3" id="KW-1185">Reference proteome</keyword>
<keyword evidence="1" id="KW-0812">Transmembrane</keyword>
<protein>
    <submittedName>
        <fullName evidence="2">Uncharacterized protein</fullName>
    </submittedName>
</protein>
<dbReference type="EMBL" id="BGPR01000098">
    <property type="protein sequence ID" value="GBL93909.1"/>
    <property type="molecule type" value="Genomic_DNA"/>
</dbReference>
<dbReference type="AlphaFoldDB" id="A0A4Y2BQJ3"/>
<accession>A0A4Y2BQJ3</accession>
<gene>
    <name evidence="2" type="ORF">AVEN_76649_1</name>
</gene>
<feature type="transmembrane region" description="Helical" evidence="1">
    <location>
        <begin position="72"/>
        <end position="93"/>
    </location>
</feature>
<dbReference type="Proteomes" id="UP000499080">
    <property type="component" value="Unassembled WGS sequence"/>
</dbReference>
<organism evidence="2 3">
    <name type="scientific">Araneus ventricosus</name>
    <name type="common">Orbweaver spider</name>
    <name type="synonym">Epeira ventricosa</name>
    <dbReference type="NCBI Taxonomy" id="182803"/>
    <lineage>
        <taxon>Eukaryota</taxon>
        <taxon>Metazoa</taxon>
        <taxon>Ecdysozoa</taxon>
        <taxon>Arthropoda</taxon>
        <taxon>Chelicerata</taxon>
        <taxon>Arachnida</taxon>
        <taxon>Araneae</taxon>
        <taxon>Araneomorphae</taxon>
        <taxon>Entelegynae</taxon>
        <taxon>Araneoidea</taxon>
        <taxon>Araneidae</taxon>
        <taxon>Araneus</taxon>
    </lineage>
</organism>
<evidence type="ECO:0000313" key="2">
    <source>
        <dbReference type="EMBL" id="GBL93909.1"/>
    </source>
</evidence>